<accession>A0A7C8MN91</accession>
<dbReference type="Pfam" id="PF17667">
    <property type="entry name" value="Pkinase_fungal"/>
    <property type="match status" value="1"/>
</dbReference>
<dbReference type="InParanoid" id="A0A7C8MN91"/>
<dbReference type="PANTHER" id="PTHR38248:SF2">
    <property type="entry name" value="FUNK1 11"/>
    <property type="match status" value="1"/>
</dbReference>
<name>A0A7C8MN91_9PEZI</name>
<dbReference type="InterPro" id="IPR011009">
    <property type="entry name" value="Kinase-like_dom_sf"/>
</dbReference>
<dbReference type="AlphaFoldDB" id="A0A7C8MN91"/>
<dbReference type="InterPro" id="IPR040976">
    <property type="entry name" value="Pkinase_fungal"/>
</dbReference>
<reference evidence="6 7" key="1">
    <citation type="submission" date="2019-12" db="EMBL/GenBank/DDBJ databases">
        <title>Draft genome sequence of the ascomycete Xylaria multiplex DSM 110363.</title>
        <authorList>
            <person name="Buettner E."/>
            <person name="Kellner H."/>
        </authorList>
    </citation>
    <scope>NUCLEOTIDE SEQUENCE [LARGE SCALE GENOMIC DNA]</scope>
    <source>
        <strain evidence="6 7">DSM 110363</strain>
    </source>
</reference>
<comment type="catalytic activity">
    <reaction evidence="2">
        <text>L-threonyl-[protein] + ATP = O-phospho-L-threonyl-[protein] + ADP + H(+)</text>
        <dbReference type="Rhea" id="RHEA:46608"/>
        <dbReference type="Rhea" id="RHEA-COMP:11060"/>
        <dbReference type="Rhea" id="RHEA-COMP:11605"/>
        <dbReference type="ChEBI" id="CHEBI:15378"/>
        <dbReference type="ChEBI" id="CHEBI:30013"/>
        <dbReference type="ChEBI" id="CHEBI:30616"/>
        <dbReference type="ChEBI" id="CHEBI:61977"/>
        <dbReference type="ChEBI" id="CHEBI:456216"/>
        <dbReference type="EC" id="2.7.11.1"/>
    </reaction>
</comment>
<dbReference type="GO" id="GO:0004674">
    <property type="term" value="F:protein serine/threonine kinase activity"/>
    <property type="evidence" value="ECO:0007669"/>
    <property type="project" value="UniProtKB-EC"/>
</dbReference>
<sequence>MADQSQSKIIEDNPIGDGLDTLRTSFSLTCEDKGLSYLSDSLDQLGQKDLQNLAIPFLVSLWTLPASGLLLSKTGRGPLQDDLLRLICAVASDDFGFDCIKPLLSAALADKPDDALIWNQVYHAIAESTPPPKAVASSLQQTSSLTITSQYRKQVDDILERELGPIVAGLKIASKAVFEKCTGGSNPIFRIEEGWQGWPKNADPDGVFGWLADLSDKLAVLAEDQTPIPSRQRRPLVNPNKHIESHVGKRGLSVGFVDEPKSRKDPIRPQILVPGELRSNRFADNALEAWLDLGRYARNVFATQNTRRFTLGFTICGSFMRVWEFDRLGGIASEEFNINKEGLVFVFTILGFLWMNGEELGFDPTIRTENGQQVIKIKRNGSTERLIIDEIIKRADRIAGRATTCWKAHHEEEPQRPLVIKDSWQYPEDDEGEFLREATSRNIVNVSRYYYHETIYINGKNDIQYGIRKGLDTRGARDYRPERLTSSPNTSSCTNHKVQRLSSQTSITSPRRKRPRLAPLTKVGSSASPNRVHRRVILRDYGKPIYEASSLAALLSALEGCIDGHESLYKVGILHRDISIYNLMINEDNENPSWPSFLIDLDLAIEGVAEEGLVVGTRAFMAIGVLYGETHTFMHDLESFFWVLFWLCIHYNGPGKHVGQTEFHTWNHETGGKLADLKKGMVSDEGDFIRMAEKNFTPYYQPLVIWANKLRRKVFPDGKRWKWKNLELYSSMREILREAQEDPTVLGVY</sequence>
<comment type="catalytic activity">
    <reaction evidence="3">
        <text>L-seryl-[protein] + ATP = O-phospho-L-seryl-[protein] + ADP + H(+)</text>
        <dbReference type="Rhea" id="RHEA:17989"/>
        <dbReference type="Rhea" id="RHEA-COMP:9863"/>
        <dbReference type="Rhea" id="RHEA-COMP:11604"/>
        <dbReference type="ChEBI" id="CHEBI:15378"/>
        <dbReference type="ChEBI" id="CHEBI:29999"/>
        <dbReference type="ChEBI" id="CHEBI:30616"/>
        <dbReference type="ChEBI" id="CHEBI:83421"/>
        <dbReference type="ChEBI" id="CHEBI:456216"/>
        <dbReference type="EC" id="2.7.11.1"/>
    </reaction>
</comment>
<feature type="region of interest" description="Disordered" evidence="4">
    <location>
        <begin position="478"/>
        <end position="527"/>
    </location>
</feature>
<evidence type="ECO:0000256" key="2">
    <source>
        <dbReference type="ARBA" id="ARBA00047899"/>
    </source>
</evidence>
<dbReference type="PROSITE" id="PS00109">
    <property type="entry name" value="PROTEIN_KINASE_TYR"/>
    <property type="match status" value="1"/>
</dbReference>
<evidence type="ECO:0000256" key="1">
    <source>
        <dbReference type="ARBA" id="ARBA00012513"/>
    </source>
</evidence>
<evidence type="ECO:0000313" key="7">
    <source>
        <dbReference type="Proteomes" id="UP000481858"/>
    </source>
</evidence>
<evidence type="ECO:0000313" key="6">
    <source>
        <dbReference type="EMBL" id="KAF2963735.1"/>
    </source>
</evidence>
<feature type="compositionally biased region" description="Polar residues" evidence="4">
    <location>
        <begin position="484"/>
        <end position="509"/>
    </location>
</feature>
<proteinExistence type="predicted"/>
<dbReference type="SUPFAM" id="SSF56112">
    <property type="entry name" value="Protein kinase-like (PK-like)"/>
    <property type="match status" value="1"/>
</dbReference>
<keyword evidence="7" id="KW-1185">Reference proteome</keyword>
<evidence type="ECO:0000256" key="4">
    <source>
        <dbReference type="SAM" id="MobiDB-lite"/>
    </source>
</evidence>
<dbReference type="Proteomes" id="UP000481858">
    <property type="component" value="Unassembled WGS sequence"/>
</dbReference>
<dbReference type="EC" id="2.7.11.1" evidence="1"/>
<comment type="caution">
    <text evidence="6">The sequence shown here is derived from an EMBL/GenBank/DDBJ whole genome shotgun (WGS) entry which is preliminary data.</text>
</comment>
<evidence type="ECO:0000256" key="3">
    <source>
        <dbReference type="ARBA" id="ARBA00048679"/>
    </source>
</evidence>
<dbReference type="PANTHER" id="PTHR38248">
    <property type="entry name" value="FUNK1 6"/>
    <property type="match status" value="1"/>
</dbReference>
<protein>
    <recommendedName>
        <fullName evidence="1">non-specific serine/threonine protein kinase</fullName>
        <ecNumber evidence="1">2.7.11.1</ecNumber>
    </recommendedName>
</protein>
<gene>
    <name evidence="6" type="ORF">GQX73_g9848</name>
</gene>
<feature type="domain" description="Fungal-type protein kinase" evidence="5">
    <location>
        <begin position="263"/>
        <end position="648"/>
    </location>
</feature>
<dbReference type="OrthoDB" id="5584477at2759"/>
<dbReference type="Gene3D" id="1.10.510.10">
    <property type="entry name" value="Transferase(Phosphotransferase) domain 1"/>
    <property type="match status" value="1"/>
</dbReference>
<dbReference type="InterPro" id="IPR008266">
    <property type="entry name" value="Tyr_kinase_AS"/>
</dbReference>
<dbReference type="EMBL" id="WUBL01000185">
    <property type="protein sequence ID" value="KAF2963735.1"/>
    <property type="molecule type" value="Genomic_DNA"/>
</dbReference>
<evidence type="ECO:0000259" key="5">
    <source>
        <dbReference type="Pfam" id="PF17667"/>
    </source>
</evidence>
<organism evidence="6 7">
    <name type="scientific">Xylaria multiplex</name>
    <dbReference type="NCBI Taxonomy" id="323545"/>
    <lineage>
        <taxon>Eukaryota</taxon>
        <taxon>Fungi</taxon>
        <taxon>Dikarya</taxon>
        <taxon>Ascomycota</taxon>
        <taxon>Pezizomycotina</taxon>
        <taxon>Sordariomycetes</taxon>
        <taxon>Xylariomycetidae</taxon>
        <taxon>Xylariales</taxon>
        <taxon>Xylariaceae</taxon>
        <taxon>Xylaria</taxon>
    </lineage>
</organism>